<reference evidence="2 3" key="1">
    <citation type="submission" date="2019-12" db="EMBL/GenBank/DDBJ databases">
        <title>Shinella kummerowiae sp. nov., a symbiotic bacterium isolated from root nodules of the herbal legume Kummerowia stipulacea.</title>
        <authorList>
            <person name="Gao J."/>
        </authorList>
    </citation>
    <scope>NUCLEOTIDE SEQUENCE [LARGE SCALE GENOMIC DNA]</scope>
    <source>
        <strain evidence="2 3">CCBAU 25048</strain>
    </source>
</reference>
<gene>
    <name evidence="2" type="ORF">GR138_26185</name>
</gene>
<comment type="caution">
    <text evidence="2">The sequence shown here is derived from an EMBL/GenBank/DDBJ whole genome shotgun (WGS) entry which is preliminary data.</text>
</comment>
<dbReference type="AlphaFoldDB" id="A0A6N8SJX7"/>
<protein>
    <submittedName>
        <fullName evidence="2">Uncharacterized protein</fullName>
    </submittedName>
</protein>
<organism evidence="2 3">
    <name type="scientific">Shinella kummerowiae</name>
    <dbReference type="NCBI Taxonomy" id="417745"/>
    <lineage>
        <taxon>Bacteria</taxon>
        <taxon>Pseudomonadati</taxon>
        <taxon>Pseudomonadota</taxon>
        <taxon>Alphaproteobacteria</taxon>
        <taxon>Hyphomicrobiales</taxon>
        <taxon>Rhizobiaceae</taxon>
        <taxon>Shinella</taxon>
    </lineage>
</organism>
<feature type="region of interest" description="Disordered" evidence="1">
    <location>
        <begin position="1"/>
        <end position="54"/>
    </location>
</feature>
<name>A0A6N8SJX7_9HYPH</name>
<sequence length="124" mass="13430">MKDITAPMPVDAIERGEADHIGFGQGGSPKQSRSPKPRRRASLSGDRASWPPSGGTAFVFPNLDAGALLLRKATCLVVGVFENLSEDGSAMRSRNIGAFEDEDHHSQPSMRKTRIITRLTAKNK</sequence>
<proteinExistence type="predicted"/>
<evidence type="ECO:0000313" key="3">
    <source>
        <dbReference type="Proteomes" id="UP000435802"/>
    </source>
</evidence>
<dbReference type="EMBL" id="WUMK01000011">
    <property type="protein sequence ID" value="MXN48697.1"/>
    <property type="molecule type" value="Genomic_DNA"/>
</dbReference>
<dbReference type="Proteomes" id="UP000435802">
    <property type="component" value="Unassembled WGS sequence"/>
</dbReference>
<dbReference type="RefSeq" id="WP_160862182.1">
    <property type="nucleotide sequence ID" value="NZ_WUMK01000011.1"/>
</dbReference>
<evidence type="ECO:0000256" key="1">
    <source>
        <dbReference type="SAM" id="MobiDB-lite"/>
    </source>
</evidence>
<keyword evidence="3" id="KW-1185">Reference proteome</keyword>
<accession>A0A6N8SJX7</accession>
<evidence type="ECO:0000313" key="2">
    <source>
        <dbReference type="EMBL" id="MXN48697.1"/>
    </source>
</evidence>